<keyword evidence="13" id="KW-1185">Reference proteome</keyword>
<dbReference type="GO" id="GO:0016020">
    <property type="term" value="C:membrane"/>
    <property type="evidence" value="ECO:0007669"/>
    <property type="project" value="GOC"/>
</dbReference>
<comment type="similarity">
    <text evidence="2">Belongs to the LpxB family.</text>
</comment>
<dbReference type="PhylomeDB" id="Q2RTZ6"/>
<dbReference type="PANTHER" id="PTHR30372:SF4">
    <property type="entry name" value="LIPID-A-DISACCHARIDE SYNTHASE, MITOCHONDRIAL-RELATED"/>
    <property type="match status" value="1"/>
</dbReference>
<dbReference type="SUPFAM" id="SSF53756">
    <property type="entry name" value="UDP-Glycosyltransferase/glycogen phosphorylase"/>
    <property type="match status" value="1"/>
</dbReference>
<protein>
    <recommendedName>
        <fullName evidence="4 11">Lipid-A-disaccharide synthase</fullName>
        <ecNumber evidence="3 11">2.4.1.182</ecNumber>
    </recommendedName>
</protein>
<evidence type="ECO:0000256" key="10">
    <source>
        <dbReference type="ARBA" id="ARBA00048975"/>
    </source>
</evidence>
<keyword evidence="6" id="KW-0441">Lipid A biosynthesis</keyword>
<dbReference type="STRING" id="269796.Rru_A1599"/>
<keyword evidence="8 12" id="KW-0808">Transferase</keyword>
<dbReference type="CAZy" id="GT19">
    <property type="family name" value="Glycosyltransferase Family 19"/>
</dbReference>
<accession>Q2RTZ6</accession>
<comment type="catalytic activity">
    <reaction evidence="10">
        <text>a lipid X + a UDP-2-N,3-O-bis[(3R)-3-hydroxyacyl]-alpha-D-glucosamine = a lipid A disaccharide + UDP + H(+)</text>
        <dbReference type="Rhea" id="RHEA:67828"/>
        <dbReference type="ChEBI" id="CHEBI:15378"/>
        <dbReference type="ChEBI" id="CHEBI:58223"/>
        <dbReference type="ChEBI" id="CHEBI:137748"/>
        <dbReference type="ChEBI" id="CHEBI:176338"/>
        <dbReference type="ChEBI" id="CHEBI:176343"/>
        <dbReference type="EC" id="2.4.1.182"/>
    </reaction>
</comment>
<evidence type="ECO:0000256" key="11">
    <source>
        <dbReference type="NCBIfam" id="TIGR00215"/>
    </source>
</evidence>
<comment type="function">
    <text evidence="1">Condensation of UDP-2,3-diacylglucosamine and 2,3-diacylglucosamine-1-phosphate to form lipid A disaccharide, a precursor of lipid A, a phosphorylated glycolipid that anchors the lipopolysaccharide to the outer membrane of the cell.</text>
</comment>
<evidence type="ECO:0000313" key="13">
    <source>
        <dbReference type="Proteomes" id="UP000001929"/>
    </source>
</evidence>
<evidence type="ECO:0000256" key="5">
    <source>
        <dbReference type="ARBA" id="ARBA00022516"/>
    </source>
</evidence>
<evidence type="ECO:0000256" key="2">
    <source>
        <dbReference type="ARBA" id="ARBA00007868"/>
    </source>
</evidence>
<keyword evidence="5" id="KW-0444">Lipid biosynthesis</keyword>
<evidence type="ECO:0000256" key="3">
    <source>
        <dbReference type="ARBA" id="ARBA00012687"/>
    </source>
</evidence>
<dbReference type="InterPro" id="IPR003835">
    <property type="entry name" value="Glyco_trans_19"/>
</dbReference>
<gene>
    <name evidence="12" type="ordered locus">Rru_A1599</name>
</gene>
<dbReference type="EnsemblBacteria" id="ABC22399">
    <property type="protein sequence ID" value="ABC22399"/>
    <property type="gene ID" value="Rru_A1599"/>
</dbReference>
<organism evidence="12 13">
    <name type="scientific">Rhodospirillum rubrum (strain ATCC 11170 / ATH 1.1.1 / DSM 467 / LMG 4362 / NCIMB 8255 / S1)</name>
    <dbReference type="NCBI Taxonomy" id="269796"/>
    <lineage>
        <taxon>Bacteria</taxon>
        <taxon>Pseudomonadati</taxon>
        <taxon>Pseudomonadota</taxon>
        <taxon>Alphaproteobacteria</taxon>
        <taxon>Rhodospirillales</taxon>
        <taxon>Rhodospirillaceae</taxon>
        <taxon>Rhodospirillum</taxon>
    </lineage>
</organism>
<dbReference type="KEGG" id="rru:Rru_A1599"/>
<dbReference type="EMBL" id="CP000230">
    <property type="protein sequence ID" value="ABC22399.1"/>
    <property type="molecule type" value="Genomic_DNA"/>
</dbReference>
<dbReference type="HOGENOM" id="CLU_036577_3_0_5"/>
<name>Q2RTZ6_RHORT</name>
<dbReference type="AlphaFoldDB" id="Q2RTZ6"/>
<dbReference type="GO" id="GO:0008915">
    <property type="term" value="F:lipid-A-disaccharide synthase activity"/>
    <property type="evidence" value="ECO:0007669"/>
    <property type="project" value="UniProtKB-UniRule"/>
</dbReference>
<dbReference type="GO" id="GO:0009245">
    <property type="term" value="P:lipid A biosynthetic process"/>
    <property type="evidence" value="ECO:0007669"/>
    <property type="project" value="UniProtKB-UniRule"/>
</dbReference>
<dbReference type="RefSeq" id="WP_011389474.1">
    <property type="nucleotide sequence ID" value="NC_007643.1"/>
</dbReference>
<evidence type="ECO:0000256" key="8">
    <source>
        <dbReference type="ARBA" id="ARBA00022679"/>
    </source>
</evidence>
<sequence length="407" mass="43878">MTTTDQDQGPLIYIIAGEPSGDQLGAQIMRGLKIETAGRVRFAGIGGEQMAEEGLNSLVPLTELAVMGFLEVIPSALRILRRLRQTLADIALKRPDAVVTIDSWGFTGRIHAGLKKAGNPAVRLHYVAPMVWAWNAGRVHHVAARVDHLMCLWPFEPPLFEAAGLASSHVGHPVIETPAGAGNGPAFRQAHDIAAEAPLLVVLPGSRRGEVRRLLPVFAAAVEKLADRHPDLRVVIPTLTYLRSYLLDETASWPVEVSVVTGQSGKFDAFAAANAAIAASGTVSLELAMAGTPHLIAYRVNGLTAEIAKRLVTVRFADMVNILLDRPAIPELLQTECTPAKLAETAERLMTDETTRRDQRAAMAEAVSQLGGRDDPPSRRAARLILSKIALERDGEKCARFSPKIPL</sequence>
<keyword evidence="9" id="KW-0443">Lipid metabolism</keyword>
<dbReference type="PATRIC" id="fig|269796.9.peg.1673"/>
<evidence type="ECO:0000256" key="1">
    <source>
        <dbReference type="ARBA" id="ARBA00002056"/>
    </source>
</evidence>
<dbReference type="EC" id="2.4.1.182" evidence="3 11"/>
<proteinExistence type="inferred from homology"/>
<dbReference type="eggNOG" id="COG0763">
    <property type="taxonomic scope" value="Bacteria"/>
</dbReference>
<dbReference type="GO" id="GO:0005543">
    <property type="term" value="F:phospholipid binding"/>
    <property type="evidence" value="ECO:0007669"/>
    <property type="project" value="TreeGrafter"/>
</dbReference>
<dbReference type="NCBIfam" id="TIGR00215">
    <property type="entry name" value="lpxB"/>
    <property type="match status" value="1"/>
</dbReference>
<dbReference type="PANTHER" id="PTHR30372">
    <property type="entry name" value="LIPID-A-DISACCHARIDE SYNTHASE"/>
    <property type="match status" value="1"/>
</dbReference>
<dbReference type="Gene3D" id="3.40.50.2000">
    <property type="entry name" value="Glycogen Phosphorylase B"/>
    <property type="match status" value="1"/>
</dbReference>
<evidence type="ECO:0000256" key="4">
    <source>
        <dbReference type="ARBA" id="ARBA00020902"/>
    </source>
</evidence>
<evidence type="ECO:0000256" key="6">
    <source>
        <dbReference type="ARBA" id="ARBA00022556"/>
    </source>
</evidence>
<evidence type="ECO:0000313" key="12">
    <source>
        <dbReference type="EMBL" id="ABC22399.1"/>
    </source>
</evidence>
<evidence type="ECO:0000256" key="9">
    <source>
        <dbReference type="ARBA" id="ARBA00023098"/>
    </source>
</evidence>
<dbReference type="Proteomes" id="UP000001929">
    <property type="component" value="Chromosome"/>
</dbReference>
<reference evidence="12 13" key="1">
    <citation type="journal article" date="2011" name="Stand. Genomic Sci.">
        <title>Complete genome sequence of Rhodospirillum rubrum type strain (S1).</title>
        <authorList>
            <person name="Munk A.C."/>
            <person name="Copeland A."/>
            <person name="Lucas S."/>
            <person name="Lapidus A."/>
            <person name="Del Rio T.G."/>
            <person name="Barry K."/>
            <person name="Detter J.C."/>
            <person name="Hammon N."/>
            <person name="Israni S."/>
            <person name="Pitluck S."/>
            <person name="Brettin T."/>
            <person name="Bruce D."/>
            <person name="Han C."/>
            <person name="Tapia R."/>
            <person name="Gilna P."/>
            <person name="Schmutz J."/>
            <person name="Larimer F."/>
            <person name="Land M."/>
            <person name="Kyrpides N.C."/>
            <person name="Mavromatis K."/>
            <person name="Richardson P."/>
            <person name="Rohde M."/>
            <person name="Goker M."/>
            <person name="Klenk H.P."/>
            <person name="Zhang Y."/>
            <person name="Roberts G.P."/>
            <person name="Reslewic S."/>
            <person name="Schwartz D.C."/>
        </authorList>
    </citation>
    <scope>NUCLEOTIDE SEQUENCE [LARGE SCALE GENOMIC DNA]</scope>
    <source>
        <strain evidence="13">ATCC 11170 / ATH 1.1.1 / DSM 467 / LMG 4362 / NCIMB 8255 / S1</strain>
    </source>
</reference>
<dbReference type="Pfam" id="PF02684">
    <property type="entry name" value="LpxB"/>
    <property type="match status" value="1"/>
</dbReference>
<keyword evidence="7 12" id="KW-0328">Glycosyltransferase</keyword>
<evidence type="ECO:0000256" key="7">
    <source>
        <dbReference type="ARBA" id="ARBA00022676"/>
    </source>
</evidence>